<dbReference type="EMBL" id="CAHIKZ030004736">
    <property type="protein sequence ID" value="CAE1314802.1"/>
    <property type="molecule type" value="Genomic_DNA"/>
</dbReference>
<evidence type="ECO:0000256" key="2">
    <source>
        <dbReference type="ARBA" id="ARBA00011984"/>
    </source>
</evidence>
<dbReference type="PANTHER" id="PTHR45704">
    <property type="entry name" value="RAS-LIKE FAMILY MEMBER 11"/>
    <property type="match status" value="1"/>
</dbReference>
<dbReference type="PROSITE" id="PS51421">
    <property type="entry name" value="RAS"/>
    <property type="match status" value="1"/>
</dbReference>
<dbReference type="EC" id="3.6.5.2" evidence="2"/>
<accession>A0A812E3C1</accession>
<proteinExistence type="inferred from homology"/>
<organism evidence="6 7">
    <name type="scientific">Acanthosepion pharaonis</name>
    <name type="common">Pharaoh cuttlefish</name>
    <name type="synonym">Sepia pharaonis</name>
    <dbReference type="NCBI Taxonomy" id="158019"/>
    <lineage>
        <taxon>Eukaryota</taxon>
        <taxon>Metazoa</taxon>
        <taxon>Spiralia</taxon>
        <taxon>Lophotrochozoa</taxon>
        <taxon>Mollusca</taxon>
        <taxon>Cephalopoda</taxon>
        <taxon>Coleoidea</taxon>
        <taxon>Decapodiformes</taxon>
        <taxon>Sepiida</taxon>
        <taxon>Sepiina</taxon>
        <taxon>Sepiidae</taxon>
        <taxon>Acanthosepion</taxon>
    </lineage>
</organism>
<comment type="catalytic activity">
    <reaction evidence="4">
        <text>GTP + H2O = GDP + phosphate + H(+)</text>
        <dbReference type="Rhea" id="RHEA:19669"/>
        <dbReference type="ChEBI" id="CHEBI:15377"/>
        <dbReference type="ChEBI" id="CHEBI:15378"/>
        <dbReference type="ChEBI" id="CHEBI:37565"/>
        <dbReference type="ChEBI" id="CHEBI:43474"/>
        <dbReference type="ChEBI" id="CHEBI:58189"/>
        <dbReference type="EC" id="3.6.5.2"/>
    </reaction>
</comment>
<evidence type="ECO:0000313" key="7">
    <source>
        <dbReference type="Proteomes" id="UP000597762"/>
    </source>
</evidence>
<gene>
    <name evidence="6" type="ORF">SPHA_65821</name>
</gene>
<keyword evidence="7" id="KW-1185">Reference proteome</keyword>
<dbReference type="OrthoDB" id="18798at2759"/>
<dbReference type="PROSITE" id="PS51419">
    <property type="entry name" value="RAB"/>
    <property type="match status" value="1"/>
</dbReference>
<name>A0A812E3C1_ACAPH</name>
<sequence>MGVRSRPFRVVVLGQNGVGKSAFIVRYLTRRFIGEYDPNLEKVYTNSRNIDGDLIMMEILDTARQEECLMLEQNLKWAEAYVLMYAVTDRCSFNECSRLKFLISNYTKKQRRSSVSVPEGNCLPVALVGNQTDRIYDRMVSEEEGRLKAAELSCMGFYEMSVRESIDDVVAVFENLYLYCRKPKKFRSRQKQSGSDLPPIVSLSTGAPPPGMSLPDVLPQTEVFKRRKRALQTIS</sequence>
<comment type="caution">
    <text evidence="6">The sequence shown here is derived from an EMBL/GenBank/DDBJ whole genome shotgun (WGS) entry which is preliminary data.</text>
</comment>
<keyword evidence="3" id="KW-0378">Hydrolase</keyword>
<dbReference type="InterPro" id="IPR051065">
    <property type="entry name" value="Ras-related_GTPase"/>
</dbReference>
<dbReference type="InterPro" id="IPR001806">
    <property type="entry name" value="Small_GTPase"/>
</dbReference>
<evidence type="ECO:0000256" key="4">
    <source>
        <dbReference type="ARBA" id="ARBA00048098"/>
    </source>
</evidence>
<feature type="region of interest" description="Disordered" evidence="5">
    <location>
        <begin position="189"/>
        <end position="216"/>
    </location>
</feature>
<dbReference type="PRINTS" id="PR00449">
    <property type="entry name" value="RASTRNSFRMNG"/>
</dbReference>
<dbReference type="SMART" id="SM00173">
    <property type="entry name" value="RAS"/>
    <property type="match status" value="1"/>
</dbReference>
<comment type="similarity">
    <text evidence="1">Belongs to the small GTPase superfamily. Ras family.</text>
</comment>
<dbReference type="InterPro" id="IPR027417">
    <property type="entry name" value="P-loop_NTPase"/>
</dbReference>
<dbReference type="GO" id="GO:0005525">
    <property type="term" value="F:GTP binding"/>
    <property type="evidence" value="ECO:0007669"/>
    <property type="project" value="InterPro"/>
</dbReference>
<dbReference type="SUPFAM" id="SSF52540">
    <property type="entry name" value="P-loop containing nucleoside triphosphate hydrolases"/>
    <property type="match status" value="1"/>
</dbReference>
<dbReference type="GO" id="GO:0003925">
    <property type="term" value="F:G protein activity"/>
    <property type="evidence" value="ECO:0007669"/>
    <property type="project" value="UniProtKB-EC"/>
</dbReference>
<dbReference type="Gene3D" id="3.40.50.300">
    <property type="entry name" value="P-loop containing nucleotide triphosphate hydrolases"/>
    <property type="match status" value="1"/>
</dbReference>
<evidence type="ECO:0000313" key="6">
    <source>
        <dbReference type="EMBL" id="CAE1314802.1"/>
    </source>
</evidence>
<protein>
    <recommendedName>
        <fullName evidence="2">small monomeric GTPase</fullName>
        <ecNumber evidence="2">3.6.5.2</ecNumber>
    </recommendedName>
</protein>
<evidence type="ECO:0000256" key="1">
    <source>
        <dbReference type="ARBA" id="ARBA00008344"/>
    </source>
</evidence>
<dbReference type="AlphaFoldDB" id="A0A812E3C1"/>
<dbReference type="Pfam" id="PF00071">
    <property type="entry name" value="Ras"/>
    <property type="match status" value="1"/>
</dbReference>
<reference evidence="6" key="1">
    <citation type="submission" date="2021-01" db="EMBL/GenBank/DDBJ databases">
        <authorList>
            <person name="Li R."/>
            <person name="Bekaert M."/>
        </authorList>
    </citation>
    <scope>NUCLEOTIDE SEQUENCE</scope>
    <source>
        <strain evidence="6">Farmed</strain>
    </source>
</reference>
<dbReference type="SMART" id="SM00175">
    <property type="entry name" value="RAB"/>
    <property type="match status" value="1"/>
</dbReference>
<dbReference type="Proteomes" id="UP000597762">
    <property type="component" value="Unassembled WGS sequence"/>
</dbReference>
<evidence type="ECO:0000256" key="5">
    <source>
        <dbReference type="SAM" id="MobiDB-lite"/>
    </source>
</evidence>
<evidence type="ECO:0000256" key="3">
    <source>
        <dbReference type="ARBA" id="ARBA00022801"/>
    </source>
</evidence>